<dbReference type="PANTHER" id="PTHR12209">
    <property type="entry name" value="NON-SPECIFIC SERINE/THREONINE PROTEIN KINASE"/>
    <property type="match status" value="1"/>
</dbReference>
<dbReference type="PROSITE" id="PS50011">
    <property type="entry name" value="PROTEIN_KINASE_DOM"/>
    <property type="match status" value="1"/>
</dbReference>
<dbReference type="NCBIfam" id="TIGR03724">
    <property type="entry name" value="arch_bud32"/>
    <property type="match status" value="1"/>
</dbReference>
<evidence type="ECO:0000256" key="7">
    <source>
        <dbReference type="ARBA" id="ARBA00022777"/>
    </source>
</evidence>
<protein>
    <recommendedName>
        <fullName evidence="2">non-specific serine/threonine protein kinase</fullName>
        <ecNumber evidence="2">2.7.11.1</ecNumber>
    </recommendedName>
</protein>
<evidence type="ECO:0000256" key="10">
    <source>
        <dbReference type="ARBA" id="ARBA00048679"/>
    </source>
</evidence>
<keyword evidence="8" id="KW-0067">ATP-binding</keyword>
<dbReference type="KEGG" id="nir:NSED_08420"/>
<feature type="domain" description="Protein kinase" evidence="12">
    <location>
        <begin position="1"/>
        <end position="208"/>
    </location>
</feature>
<dbReference type="EC" id="2.7.11.1" evidence="2"/>
<evidence type="ECO:0000256" key="4">
    <source>
        <dbReference type="ARBA" id="ARBA00022679"/>
    </source>
</evidence>
<keyword evidence="7 13" id="KW-0418">Kinase</keyword>
<dbReference type="Gene3D" id="3.30.200.20">
    <property type="entry name" value="Phosphorylase Kinase, domain 1"/>
    <property type="match status" value="1"/>
</dbReference>
<comment type="catalytic activity">
    <reaction evidence="10">
        <text>L-seryl-[protein] + ATP = O-phospho-L-seryl-[protein] + ADP + H(+)</text>
        <dbReference type="Rhea" id="RHEA:17989"/>
        <dbReference type="Rhea" id="RHEA-COMP:9863"/>
        <dbReference type="Rhea" id="RHEA-COMP:11604"/>
        <dbReference type="ChEBI" id="CHEBI:15378"/>
        <dbReference type="ChEBI" id="CHEBI:29999"/>
        <dbReference type="ChEBI" id="CHEBI:30616"/>
        <dbReference type="ChEBI" id="CHEBI:83421"/>
        <dbReference type="ChEBI" id="CHEBI:456216"/>
        <dbReference type="EC" id="2.7.11.1"/>
    </reaction>
</comment>
<evidence type="ECO:0000256" key="1">
    <source>
        <dbReference type="ARBA" id="ARBA00010630"/>
    </source>
</evidence>
<keyword evidence="3 13" id="KW-0723">Serine/threonine-protein kinase</keyword>
<comment type="subunit">
    <text evidence="11">Component of the KEOPS complex that consists of Kae1, Bud32, Cgi121 and Pcc1; the whole complex dimerizes.</text>
</comment>
<dbReference type="SMART" id="SM00220">
    <property type="entry name" value="S_TKc"/>
    <property type="match status" value="1"/>
</dbReference>
<evidence type="ECO:0000256" key="2">
    <source>
        <dbReference type="ARBA" id="ARBA00012513"/>
    </source>
</evidence>
<dbReference type="EMBL" id="CP003843">
    <property type="protein sequence ID" value="AFS83476.1"/>
    <property type="molecule type" value="Genomic_DNA"/>
</dbReference>
<dbReference type="GO" id="GO:0005524">
    <property type="term" value="F:ATP binding"/>
    <property type="evidence" value="ECO:0007669"/>
    <property type="project" value="UniProtKB-KW"/>
</dbReference>
<evidence type="ECO:0000313" key="14">
    <source>
        <dbReference type="Proteomes" id="UP000006100"/>
    </source>
</evidence>
<organism evidence="13 14">
    <name type="scientific">Candidatus Nitrosopumilus sediminis</name>
    <dbReference type="NCBI Taxonomy" id="1229909"/>
    <lineage>
        <taxon>Archaea</taxon>
        <taxon>Nitrososphaerota</taxon>
        <taxon>Nitrososphaeria</taxon>
        <taxon>Nitrosopumilales</taxon>
        <taxon>Nitrosopumilaceae</taxon>
        <taxon>Nitrosopumilus</taxon>
    </lineage>
</organism>
<evidence type="ECO:0000256" key="11">
    <source>
        <dbReference type="ARBA" id="ARBA00065170"/>
    </source>
</evidence>
<keyword evidence="4" id="KW-0808">Transferase</keyword>
<dbReference type="InterPro" id="IPR000719">
    <property type="entry name" value="Prot_kinase_dom"/>
</dbReference>
<dbReference type="HOGENOM" id="CLU_063953_2_0_2"/>
<accession>K0BGV6</accession>
<dbReference type="InterPro" id="IPR008266">
    <property type="entry name" value="Tyr_kinase_AS"/>
</dbReference>
<evidence type="ECO:0000313" key="13">
    <source>
        <dbReference type="EMBL" id="AFS83476.1"/>
    </source>
</evidence>
<dbReference type="SUPFAM" id="SSF56112">
    <property type="entry name" value="Protein kinase-like (PK-like)"/>
    <property type="match status" value="1"/>
</dbReference>
<dbReference type="InterPro" id="IPR011009">
    <property type="entry name" value="Kinase-like_dom_sf"/>
</dbReference>
<dbReference type="Proteomes" id="UP000006100">
    <property type="component" value="Chromosome"/>
</dbReference>
<dbReference type="GO" id="GO:0004674">
    <property type="term" value="F:protein serine/threonine kinase activity"/>
    <property type="evidence" value="ECO:0007669"/>
    <property type="project" value="UniProtKB-KW"/>
</dbReference>
<dbReference type="Gene3D" id="1.10.510.10">
    <property type="entry name" value="Transferase(Phosphotransferase) domain 1"/>
    <property type="match status" value="1"/>
</dbReference>
<evidence type="ECO:0000256" key="6">
    <source>
        <dbReference type="ARBA" id="ARBA00022741"/>
    </source>
</evidence>
<dbReference type="InterPro" id="IPR022495">
    <property type="entry name" value="Bud32"/>
</dbReference>
<keyword evidence="5" id="KW-0819">tRNA processing</keyword>
<keyword evidence="14" id="KW-1185">Reference proteome</keyword>
<dbReference type="STRING" id="1229909.NSED_08420"/>
<gene>
    <name evidence="13" type="ORF">NSED_08420</name>
</gene>
<dbReference type="PROSITE" id="PS00109">
    <property type="entry name" value="PROTEIN_KINASE_TYR"/>
    <property type="match status" value="1"/>
</dbReference>
<comment type="similarity">
    <text evidence="1">Belongs to the protein kinase superfamily. BUD32 family.</text>
</comment>
<proteinExistence type="inferred from homology"/>
<keyword evidence="6" id="KW-0547">Nucleotide-binding</keyword>
<dbReference type="PANTHER" id="PTHR12209:SF0">
    <property type="entry name" value="EKC_KEOPS COMPLEX SUBUNIT TP53RK"/>
    <property type="match status" value="1"/>
</dbReference>
<dbReference type="eggNOG" id="arCOG01185">
    <property type="taxonomic scope" value="Archaea"/>
</dbReference>
<comment type="catalytic activity">
    <reaction evidence="9">
        <text>L-threonyl-[protein] + ATP = O-phospho-L-threonyl-[protein] + ADP + H(+)</text>
        <dbReference type="Rhea" id="RHEA:46608"/>
        <dbReference type="Rhea" id="RHEA-COMP:11060"/>
        <dbReference type="Rhea" id="RHEA-COMP:11605"/>
        <dbReference type="ChEBI" id="CHEBI:15378"/>
        <dbReference type="ChEBI" id="CHEBI:30013"/>
        <dbReference type="ChEBI" id="CHEBI:30616"/>
        <dbReference type="ChEBI" id="CHEBI:61977"/>
        <dbReference type="ChEBI" id="CHEBI:456216"/>
        <dbReference type="EC" id="2.7.11.1"/>
    </reaction>
</comment>
<dbReference type="Pfam" id="PF00069">
    <property type="entry name" value="Pkinase"/>
    <property type="match status" value="1"/>
</dbReference>
<evidence type="ECO:0000256" key="3">
    <source>
        <dbReference type="ARBA" id="ARBA00022527"/>
    </source>
</evidence>
<reference evidence="13 14" key="1">
    <citation type="journal article" date="2012" name="J. Bacteriol.">
        <title>Draft Genome Sequence of an Ammonia-Oxidizing Archaeon, "Candidatus Nitrosopumilus sediminis" AR2, from Svalbard in the Arctic Circle.</title>
        <authorList>
            <person name="Park S.J."/>
            <person name="Kim J.G."/>
            <person name="Jung M.Y."/>
            <person name="Kim S.J."/>
            <person name="Cha I.T."/>
            <person name="Ghai R."/>
            <person name="Martin-Cuadrado A.B."/>
            <person name="Rodriguez-Valera F."/>
            <person name="Rhee S.K."/>
        </authorList>
    </citation>
    <scope>NUCLEOTIDE SEQUENCE [LARGE SCALE GENOMIC DNA]</scope>
    <source>
        <strain evidence="13 14">AR2</strain>
    </source>
</reference>
<evidence type="ECO:0000259" key="12">
    <source>
        <dbReference type="PROSITE" id="PS50011"/>
    </source>
</evidence>
<name>K0BGV6_9ARCH</name>
<evidence type="ECO:0000256" key="8">
    <source>
        <dbReference type="ARBA" id="ARBA00022840"/>
    </source>
</evidence>
<dbReference type="PATRIC" id="fig|1229909.8.peg.1847"/>
<dbReference type="FunFam" id="1.10.510.10:FF:000951">
    <property type="entry name" value="EKC/KEOPS complex subunit BUD32"/>
    <property type="match status" value="1"/>
</dbReference>
<evidence type="ECO:0000256" key="9">
    <source>
        <dbReference type="ARBA" id="ARBA00047899"/>
    </source>
</evidence>
<dbReference type="GO" id="GO:0005829">
    <property type="term" value="C:cytosol"/>
    <property type="evidence" value="ECO:0007669"/>
    <property type="project" value="TreeGrafter"/>
</dbReference>
<evidence type="ECO:0000256" key="5">
    <source>
        <dbReference type="ARBA" id="ARBA00022694"/>
    </source>
</evidence>
<dbReference type="FunFam" id="3.30.200.20:FF:000201">
    <property type="entry name" value="TP53-regulating kinase isoform X1"/>
    <property type="match status" value="1"/>
</dbReference>
<dbReference type="GO" id="GO:0000408">
    <property type="term" value="C:EKC/KEOPS complex"/>
    <property type="evidence" value="ECO:0007669"/>
    <property type="project" value="UniProtKB-ARBA"/>
</dbReference>
<sequence length="208" mass="23569">MLMKLVKKGAEADLYQTKWQNSNAILKIRKIKKYRNPSLDSKIRKQRTIKESQTLSLVKSYGIPAPLVYFVNLDKTSIIMQEIPGKPVHDLSESKIIGLSKDIGKLVGTLHKNGIMHGDLTTSNFILFQKTVYVIDFGLSQITIKPEDHAVDLRLIKEILNSAHAKIMFSSWKNFLNGYKSIVGQAYYAKITKLVSDIESRGRYAQVV</sequence>
<dbReference type="GO" id="GO:0008033">
    <property type="term" value="P:tRNA processing"/>
    <property type="evidence" value="ECO:0007669"/>
    <property type="project" value="UniProtKB-KW"/>
</dbReference>
<dbReference type="AlphaFoldDB" id="K0BGV6"/>